<dbReference type="OrthoDB" id="3252468at2"/>
<dbReference type="InterPro" id="IPR000073">
    <property type="entry name" value="AB_hydrolase_1"/>
</dbReference>
<evidence type="ECO:0000256" key="2">
    <source>
        <dbReference type="ARBA" id="ARBA00022729"/>
    </source>
</evidence>
<dbReference type="EMBL" id="BANR01000016">
    <property type="protein sequence ID" value="GAC49624.1"/>
    <property type="molecule type" value="Genomic_DNA"/>
</dbReference>
<evidence type="ECO:0000313" key="5">
    <source>
        <dbReference type="EMBL" id="GAC49624.1"/>
    </source>
</evidence>
<dbReference type="AlphaFoldDB" id="L7KLY1"/>
<gene>
    <name evidence="5" type="ORF">GOACH_16_00050</name>
</gene>
<dbReference type="InterPro" id="IPR029058">
    <property type="entry name" value="AB_hydrolase_fold"/>
</dbReference>
<evidence type="ECO:0000259" key="4">
    <source>
        <dbReference type="Pfam" id="PF00561"/>
    </source>
</evidence>
<dbReference type="Gene3D" id="3.40.50.1820">
    <property type="entry name" value="alpha/beta hydrolase"/>
    <property type="match status" value="1"/>
</dbReference>
<feature type="domain" description="AB hydrolase-1" evidence="4">
    <location>
        <begin position="103"/>
        <end position="499"/>
    </location>
</feature>
<evidence type="ECO:0000256" key="3">
    <source>
        <dbReference type="ARBA" id="ARBA00022801"/>
    </source>
</evidence>
<keyword evidence="3" id="KW-0378">Hydrolase</keyword>
<organism evidence="5 6">
    <name type="scientific">Gordonia aichiensis NBRC 108223</name>
    <dbReference type="NCBI Taxonomy" id="1220583"/>
    <lineage>
        <taxon>Bacteria</taxon>
        <taxon>Bacillati</taxon>
        <taxon>Actinomycetota</taxon>
        <taxon>Actinomycetes</taxon>
        <taxon>Mycobacteriales</taxon>
        <taxon>Gordoniaceae</taxon>
        <taxon>Gordonia</taxon>
    </lineage>
</organism>
<keyword evidence="2" id="KW-0732">Signal</keyword>
<comment type="similarity">
    <text evidence="1">Belongs to the peptidase S33 family.</text>
</comment>
<dbReference type="Proteomes" id="UP000010988">
    <property type="component" value="Unassembled WGS sequence"/>
</dbReference>
<dbReference type="eggNOG" id="COG0596">
    <property type="taxonomic scope" value="Bacteria"/>
</dbReference>
<evidence type="ECO:0000256" key="1">
    <source>
        <dbReference type="ARBA" id="ARBA00010088"/>
    </source>
</evidence>
<proteinExistence type="inferred from homology"/>
<comment type="caution">
    <text evidence="5">The sequence shown here is derived from an EMBL/GenBank/DDBJ whole genome shotgun (WGS) entry which is preliminary data.</text>
</comment>
<dbReference type="Pfam" id="PF00561">
    <property type="entry name" value="Abhydrolase_1"/>
    <property type="match status" value="1"/>
</dbReference>
<dbReference type="STRING" id="1220583.GOACH_16_00050"/>
<dbReference type="PANTHER" id="PTHR43248:SF29">
    <property type="entry name" value="TRIPEPTIDYL AMINOPEPTIDASE"/>
    <property type="match status" value="1"/>
</dbReference>
<reference evidence="5 6" key="1">
    <citation type="submission" date="2012-12" db="EMBL/GenBank/DDBJ databases">
        <title>Whole genome shotgun sequence of Gordonia aichiensis NBRC 108223.</title>
        <authorList>
            <person name="Isaki-Nakamura S."/>
            <person name="Hosoyama A."/>
            <person name="Tsuchikane K."/>
            <person name="Ando Y."/>
            <person name="Baba S."/>
            <person name="Ohji S."/>
            <person name="Hamada M."/>
            <person name="Tamura T."/>
            <person name="Yamazoe A."/>
            <person name="Yamazaki S."/>
            <person name="Fujita N."/>
        </authorList>
    </citation>
    <scope>NUCLEOTIDE SEQUENCE [LARGE SCALE GENOMIC DNA]</scope>
    <source>
        <strain evidence="5 6">NBRC 108223</strain>
    </source>
</reference>
<dbReference type="SUPFAM" id="SSF53474">
    <property type="entry name" value="alpha/beta-Hydrolases"/>
    <property type="match status" value="1"/>
</dbReference>
<dbReference type="InterPro" id="IPR051601">
    <property type="entry name" value="Serine_prot/Carboxylest_S33"/>
</dbReference>
<dbReference type="GO" id="GO:0016787">
    <property type="term" value="F:hydrolase activity"/>
    <property type="evidence" value="ECO:0007669"/>
    <property type="project" value="UniProtKB-KW"/>
</dbReference>
<name>L7KLY1_9ACTN</name>
<sequence>MTCSSRGPAPVRQHAAPGRVTLVPLLVVVALLAFACGGREPDDADPDASIRWGPCRDGAVIGSSAARVECATLAVPLDPAVPRGRTITLAVARLAAAQRSDATVLINPGGPGASGVDFLLGAADRLAAQGFTAHSDVVAFDPRGVGASEPQIRCRTGAELDAERNVDRGDRSEQGVAQAEAANRADARRCSARVGDEFLGLVGTSHVVDDVERLRIALGRSRVDFIGFSYGSKIGLDYGQRYPGRLFRLVVDGAVDPAADPIDASVAQARSFQDVFDAFVRDCTEVPGCALGADPAGALGRYQGIVRALTHRPAPAGPGRVLTFQSAVDGTSMALYRNDLWPTLRSGLADLAAGRGGQTLMSLADMLEGRRPGGTYDNSADANLAIGCADGPRITDRRLADDFERRLRAAAPYSDDGRATGRAPLDTCAFWPPASQATATEGHSASAAPSSAQQVGPVAPAPLVIATTHDPATPYAVGEAVARRTRGTLVTVDGYGHTSAFHGNRCVDEAVDRYLSNPVGLNRSLAC</sequence>
<evidence type="ECO:0000313" key="6">
    <source>
        <dbReference type="Proteomes" id="UP000010988"/>
    </source>
</evidence>
<protein>
    <submittedName>
        <fullName evidence="5">Putative carboxylesterase</fullName>
    </submittedName>
</protein>
<accession>L7KLY1</accession>
<dbReference type="RefSeq" id="WP_005176104.1">
    <property type="nucleotide sequence ID" value="NZ_BANR01000016.1"/>
</dbReference>
<keyword evidence="6" id="KW-1185">Reference proteome</keyword>
<dbReference type="PANTHER" id="PTHR43248">
    <property type="entry name" value="2-SUCCINYL-6-HYDROXY-2,4-CYCLOHEXADIENE-1-CARBOXYLATE SYNTHASE"/>
    <property type="match status" value="1"/>
</dbReference>